<evidence type="ECO:0000313" key="1">
    <source>
        <dbReference type="EMBL" id="MPM66174.1"/>
    </source>
</evidence>
<accession>A0A645BWP1</accession>
<reference evidence="1" key="1">
    <citation type="submission" date="2019-08" db="EMBL/GenBank/DDBJ databases">
        <authorList>
            <person name="Kucharzyk K."/>
            <person name="Murdoch R.W."/>
            <person name="Higgins S."/>
            <person name="Loffler F."/>
        </authorList>
    </citation>
    <scope>NUCLEOTIDE SEQUENCE</scope>
</reference>
<dbReference type="EMBL" id="VSSQ01020929">
    <property type="protein sequence ID" value="MPM66174.1"/>
    <property type="molecule type" value="Genomic_DNA"/>
</dbReference>
<dbReference type="AlphaFoldDB" id="A0A645BWP1"/>
<sequence>MALLAVSQLHVEFFKARFCRNTTFLQIVQLRLDFGQIGADLLAARTGLLGHLREAQRFHLQLMRAALGLGGLTARRHQALRCIGIGGLGADQGGARLFADQRLCTQFLFKMLDFLRTRQHAGLLGILRIKAHAVRGHRVARGHINRFTCL</sequence>
<protein>
    <submittedName>
        <fullName evidence="1">Uncharacterized protein</fullName>
    </submittedName>
</protein>
<proteinExistence type="predicted"/>
<organism evidence="1">
    <name type="scientific">bioreactor metagenome</name>
    <dbReference type="NCBI Taxonomy" id="1076179"/>
    <lineage>
        <taxon>unclassified sequences</taxon>
        <taxon>metagenomes</taxon>
        <taxon>ecological metagenomes</taxon>
    </lineage>
</organism>
<comment type="caution">
    <text evidence="1">The sequence shown here is derived from an EMBL/GenBank/DDBJ whole genome shotgun (WGS) entry which is preliminary data.</text>
</comment>
<name>A0A645BWP1_9ZZZZ</name>
<gene>
    <name evidence="1" type="ORF">SDC9_113081</name>
</gene>